<dbReference type="Gene3D" id="2.40.70.10">
    <property type="entry name" value="Acid Proteases"/>
    <property type="match status" value="1"/>
</dbReference>
<keyword evidence="3" id="KW-0697">Rotamase</keyword>
<dbReference type="InterPro" id="IPR001179">
    <property type="entry name" value="PPIase_FKBP_dom"/>
</dbReference>
<keyword evidence="2" id="KW-0802">TPR repeat</keyword>
<evidence type="ECO:0000256" key="1">
    <source>
        <dbReference type="ARBA" id="ARBA00022737"/>
    </source>
</evidence>
<keyword evidence="1" id="KW-0677">Repeat</keyword>
<dbReference type="EMBL" id="CAXAMN010001936">
    <property type="protein sequence ID" value="CAK8996969.1"/>
    <property type="molecule type" value="Genomic_DNA"/>
</dbReference>
<dbReference type="InterPro" id="IPR046357">
    <property type="entry name" value="PPIase_dom_sf"/>
</dbReference>
<dbReference type="InterPro" id="IPR008978">
    <property type="entry name" value="HSP20-like_chaperone"/>
</dbReference>
<dbReference type="Pfam" id="PF00254">
    <property type="entry name" value="FKBP_C"/>
    <property type="match status" value="1"/>
</dbReference>
<keyword evidence="3" id="KW-0413">Isomerase</keyword>
<evidence type="ECO:0000256" key="4">
    <source>
        <dbReference type="SAM" id="MobiDB-lite"/>
    </source>
</evidence>
<organism evidence="6 7">
    <name type="scientific">Durusdinium trenchii</name>
    <dbReference type="NCBI Taxonomy" id="1381693"/>
    <lineage>
        <taxon>Eukaryota</taxon>
        <taxon>Sar</taxon>
        <taxon>Alveolata</taxon>
        <taxon>Dinophyceae</taxon>
        <taxon>Suessiales</taxon>
        <taxon>Symbiodiniaceae</taxon>
        <taxon>Durusdinium</taxon>
    </lineage>
</organism>
<evidence type="ECO:0000313" key="7">
    <source>
        <dbReference type="Proteomes" id="UP001642484"/>
    </source>
</evidence>
<evidence type="ECO:0000259" key="5">
    <source>
        <dbReference type="PROSITE" id="PS50059"/>
    </source>
</evidence>
<evidence type="ECO:0000313" key="6">
    <source>
        <dbReference type="EMBL" id="CAK8996969.1"/>
    </source>
</evidence>
<dbReference type="SUPFAM" id="SSF49764">
    <property type="entry name" value="HSP20-like chaperones"/>
    <property type="match status" value="1"/>
</dbReference>
<accession>A0ABP0I6N3</accession>
<dbReference type="SUPFAM" id="SSF54534">
    <property type="entry name" value="FKBP-like"/>
    <property type="match status" value="1"/>
</dbReference>
<dbReference type="InterPro" id="IPR021109">
    <property type="entry name" value="Peptidase_aspartic_dom_sf"/>
</dbReference>
<name>A0ABP0I6N3_9DINO</name>
<keyword evidence="7" id="KW-1185">Reference proteome</keyword>
<dbReference type="InterPro" id="IPR050754">
    <property type="entry name" value="FKBP4/5/8-like"/>
</dbReference>
<dbReference type="Gene3D" id="2.60.40.790">
    <property type="match status" value="1"/>
</dbReference>
<evidence type="ECO:0000256" key="2">
    <source>
        <dbReference type="ARBA" id="ARBA00022803"/>
    </source>
</evidence>
<dbReference type="Gene3D" id="3.10.50.40">
    <property type="match status" value="1"/>
</dbReference>
<comment type="caution">
    <text evidence="6">The sequence shown here is derived from an EMBL/GenBank/DDBJ whole genome shotgun (WGS) entry which is preliminary data.</text>
</comment>
<evidence type="ECO:0000256" key="3">
    <source>
        <dbReference type="PROSITE-ProRule" id="PRU00277"/>
    </source>
</evidence>
<comment type="catalytic activity">
    <reaction evidence="3">
        <text>[protein]-peptidylproline (omega=180) = [protein]-peptidylproline (omega=0)</text>
        <dbReference type="Rhea" id="RHEA:16237"/>
        <dbReference type="Rhea" id="RHEA-COMP:10747"/>
        <dbReference type="Rhea" id="RHEA-COMP:10748"/>
        <dbReference type="ChEBI" id="CHEBI:83833"/>
        <dbReference type="ChEBI" id="CHEBI:83834"/>
        <dbReference type="EC" id="5.2.1.8"/>
    </reaction>
</comment>
<dbReference type="PROSITE" id="PS50059">
    <property type="entry name" value="FKBP_PPIASE"/>
    <property type="match status" value="1"/>
</dbReference>
<dbReference type="PANTHER" id="PTHR46512:SF1">
    <property type="entry name" value="PEPTIDYLPROLYL ISOMERASE"/>
    <property type="match status" value="1"/>
</dbReference>
<protein>
    <recommendedName>
        <fullName evidence="3">peptidylprolyl isomerase</fullName>
        <ecNumber evidence="3">5.2.1.8</ecNumber>
    </recommendedName>
</protein>
<feature type="region of interest" description="Disordered" evidence="4">
    <location>
        <begin position="31"/>
        <end position="54"/>
    </location>
</feature>
<proteinExistence type="predicted"/>
<dbReference type="InterPro" id="IPR033121">
    <property type="entry name" value="PEPTIDASE_A1"/>
</dbReference>
<sequence>MAPEGAAAAQLPTWRRPRPLAPYSPLLGHAGWNTPMAGDHTKTAAPPPMQPQPQFRRAPQLVAVLLGARQVRRTRRGLGAAAAVPSTGQTLEKQWEEFYERDERDAREGWAIDVFEDDRLLKVILEASPRPQRVIRPHLGDEVTIRCSWGVEDGPRIETAKEVTFRMGQTDGIIKGLEEAVMTMSQGETSRFFLAPDLAYGDQGTDQVPPGATLEYEISLLNVVDMDPDIDEFDEDFEIPEDLDKMGKNDLGEGGRDPRGRYLWERHGQDMLVWLPISDTTSSSDVDCLLLKNHISATVEDEVIFDGEPGLEIDEDESYWETWSQDRYSDEGSQVVKGSCEETEILYQIQKDLGFRMGGHTLTLSPEDYVDRDGHSCSVALMTMDVPPPKGPLFIFGDPFLRKYYTVYDRENLQVGFALAAQSNITASPQRIT</sequence>
<dbReference type="SUPFAM" id="SSF50630">
    <property type="entry name" value="Acid proteases"/>
    <property type="match status" value="1"/>
</dbReference>
<gene>
    <name evidence="6" type="ORF">CCMP2556_LOCUS4672</name>
</gene>
<feature type="domain" description="PPIase FKBP-type" evidence="5">
    <location>
        <begin position="140"/>
        <end position="224"/>
    </location>
</feature>
<dbReference type="PANTHER" id="PTHR46512">
    <property type="entry name" value="PEPTIDYLPROLYL ISOMERASE"/>
    <property type="match status" value="1"/>
</dbReference>
<dbReference type="EC" id="5.2.1.8" evidence="3"/>
<dbReference type="Proteomes" id="UP001642484">
    <property type="component" value="Unassembled WGS sequence"/>
</dbReference>
<reference evidence="6 7" key="1">
    <citation type="submission" date="2024-02" db="EMBL/GenBank/DDBJ databases">
        <authorList>
            <person name="Chen Y."/>
            <person name="Shah S."/>
            <person name="Dougan E. K."/>
            <person name="Thang M."/>
            <person name="Chan C."/>
        </authorList>
    </citation>
    <scope>NUCLEOTIDE SEQUENCE [LARGE SCALE GENOMIC DNA]</scope>
</reference>
<dbReference type="Pfam" id="PF00026">
    <property type="entry name" value="Asp"/>
    <property type="match status" value="1"/>
</dbReference>